<organism evidence="10 11">
    <name type="scientific">Propylenella binzhouense</name>
    <dbReference type="NCBI Taxonomy" id="2555902"/>
    <lineage>
        <taxon>Bacteria</taxon>
        <taxon>Pseudomonadati</taxon>
        <taxon>Pseudomonadota</taxon>
        <taxon>Alphaproteobacteria</taxon>
        <taxon>Hyphomicrobiales</taxon>
        <taxon>Propylenellaceae</taxon>
        <taxon>Propylenella</taxon>
    </lineage>
</organism>
<keyword evidence="6 9" id="KW-1133">Transmembrane helix</keyword>
<feature type="transmembrane region" description="Helical" evidence="9">
    <location>
        <begin position="12"/>
        <end position="35"/>
    </location>
</feature>
<evidence type="ECO:0000256" key="5">
    <source>
        <dbReference type="ARBA" id="ARBA00022970"/>
    </source>
</evidence>
<accession>A0A964T6D1</accession>
<dbReference type="RefSeq" id="WP_161140588.1">
    <property type="nucleotide sequence ID" value="NZ_SPKJ01000032.1"/>
</dbReference>
<feature type="transmembrane region" description="Helical" evidence="9">
    <location>
        <begin position="41"/>
        <end position="66"/>
    </location>
</feature>
<evidence type="ECO:0000313" key="11">
    <source>
        <dbReference type="Proteomes" id="UP000773614"/>
    </source>
</evidence>
<feature type="transmembrane region" description="Helical" evidence="9">
    <location>
        <begin position="154"/>
        <end position="175"/>
    </location>
</feature>
<feature type="transmembrane region" description="Helical" evidence="9">
    <location>
        <begin position="73"/>
        <end position="96"/>
    </location>
</feature>
<evidence type="ECO:0000256" key="7">
    <source>
        <dbReference type="ARBA" id="ARBA00023136"/>
    </source>
</evidence>
<dbReference type="Pfam" id="PF02653">
    <property type="entry name" value="BPD_transp_2"/>
    <property type="match status" value="1"/>
</dbReference>
<reference evidence="10" key="1">
    <citation type="submission" date="2019-03" db="EMBL/GenBank/DDBJ databases">
        <title>Afifella sp. nov., isolated from activated sludge.</title>
        <authorList>
            <person name="Li Q."/>
            <person name="Liu Y."/>
        </authorList>
    </citation>
    <scope>NUCLEOTIDE SEQUENCE</scope>
    <source>
        <strain evidence="10">L72</strain>
    </source>
</reference>
<comment type="subcellular location">
    <subcellularLocation>
        <location evidence="1">Cell membrane</location>
        <topology evidence="1">Multi-pass membrane protein</topology>
    </subcellularLocation>
</comment>
<proteinExistence type="inferred from homology"/>
<feature type="transmembrane region" description="Helical" evidence="9">
    <location>
        <begin position="203"/>
        <end position="224"/>
    </location>
</feature>
<name>A0A964T6D1_9HYPH</name>
<dbReference type="EMBL" id="SPKJ01000032">
    <property type="protein sequence ID" value="MYZ48237.1"/>
    <property type="molecule type" value="Genomic_DNA"/>
</dbReference>
<keyword evidence="7 9" id="KW-0472">Membrane</keyword>
<evidence type="ECO:0000313" key="10">
    <source>
        <dbReference type="EMBL" id="MYZ48237.1"/>
    </source>
</evidence>
<comment type="caution">
    <text evidence="10">The sequence shown here is derived from an EMBL/GenBank/DDBJ whole genome shotgun (WGS) entry which is preliminary data.</text>
</comment>
<comment type="similarity">
    <text evidence="8">Belongs to the binding-protein-dependent transport system permease family. LivHM subfamily.</text>
</comment>
<keyword evidence="2" id="KW-0813">Transport</keyword>
<evidence type="ECO:0000256" key="2">
    <source>
        <dbReference type="ARBA" id="ARBA00022448"/>
    </source>
</evidence>
<dbReference type="CDD" id="cd06582">
    <property type="entry name" value="TM_PBP1_LivH_like"/>
    <property type="match status" value="1"/>
</dbReference>
<evidence type="ECO:0000256" key="4">
    <source>
        <dbReference type="ARBA" id="ARBA00022692"/>
    </source>
</evidence>
<gene>
    <name evidence="10" type="ORF">E4O86_10995</name>
</gene>
<evidence type="ECO:0000256" key="3">
    <source>
        <dbReference type="ARBA" id="ARBA00022475"/>
    </source>
</evidence>
<dbReference type="PANTHER" id="PTHR11795:SF445">
    <property type="entry name" value="AMINO ACID ABC TRANSPORTER PERMEASE PROTEIN"/>
    <property type="match status" value="1"/>
</dbReference>
<keyword evidence="3" id="KW-1003">Cell membrane</keyword>
<evidence type="ECO:0000256" key="1">
    <source>
        <dbReference type="ARBA" id="ARBA00004651"/>
    </source>
</evidence>
<evidence type="ECO:0000256" key="8">
    <source>
        <dbReference type="ARBA" id="ARBA00037998"/>
    </source>
</evidence>
<keyword evidence="11" id="KW-1185">Reference proteome</keyword>
<dbReference type="GO" id="GO:0006865">
    <property type="term" value="P:amino acid transport"/>
    <property type="evidence" value="ECO:0007669"/>
    <property type="project" value="UniProtKB-KW"/>
</dbReference>
<dbReference type="OrthoDB" id="8116969at2"/>
<dbReference type="InterPro" id="IPR001851">
    <property type="entry name" value="ABC_transp_permease"/>
</dbReference>
<dbReference type="GO" id="GO:0022857">
    <property type="term" value="F:transmembrane transporter activity"/>
    <property type="evidence" value="ECO:0007669"/>
    <property type="project" value="InterPro"/>
</dbReference>
<evidence type="ECO:0000256" key="6">
    <source>
        <dbReference type="ARBA" id="ARBA00022989"/>
    </source>
</evidence>
<dbReference type="Proteomes" id="UP000773614">
    <property type="component" value="Unassembled WGS sequence"/>
</dbReference>
<keyword evidence="5" id="KW-0029">Amino-acid transport</keyword>
<dbReference type="GO" id="GO:0005886">
    <property type="term" value="C:plasma membrane"/>
    <property type="evidence" value="ECO:0007669"/>
    <property type="project" value="UniProtKB-SubCell"/>
</dbReference>
<dbReference type="InterPro" id="IPR052157">
    <property type="entry name" value="BCAA_transport_permease"/>
</dbReference>
<dbReference type="PANTHER" id="PTHR11795">
    <property type="entry name" value="BRANCHED-CHAIN AMINO ACID TRANSPORT SYSTEM PERMEASE PROTEIN LIVH"/>
    <property type="match status" value="1"/>
</dbReference>
<dbReference type="AlphaFoldDB" id="A0A964T6D1"/>
<protein>
    <submittedName>
        <fullName evidence="10">Branched-chain amino acid ABC transporter permease</fullName>
    </submittedName>
</protein>
<sequence length="309" mass="31995">MPAEIAYFLQQAWNGVQVSAFYALLAVGYVLVHAVTNRTNLAFGAIAIWGGQSAAVSAAMLGTAFWLRDAPALAIGVVLALCATALLSVVLARLVVVPLVDGSRLSMLVATIGVAIVIEEAARFASDGREVWLQPVLAIPLTLLSGPFPVGVTAMQFVNLACAGALIVALAAVLARHPVGRAWRAVADDAGMARLVGVDTRRIIAGSMLFGGVYAGAAGILAALNYGNVSFYQGLMLGLKVLYVVVLGGFRSVPATVAGAGLLGFAETLWSAYLPIAWRDVATFGALTLLLALKPAGLFAGPERIDHAR</sequence>
<evidence type="ECO:0000256" key="9">
    <source>
        <dbReference type="SAM" id="Phobius"/>
    </source>
</evidence>
<keyword evidence="4 9" id="KW-0812">Transmembrane</keyword>